<dbReference type="Proteomes" id="UP001341840">
    <property type="component" value="Unassembled WGS sequence"/>
</dbReference>
<sequence>MSNRNLIVATLYPDGELMRDTDEIGFACPNPILLHIQRVDTLEELKHIILRTMGALGDDHVCAMFHLHHKYGPRQVMELLAETRNVVRSEGGPSSSKPCPTSVIPAPPLRSPFLMSLWR</sequence>
<reference evidence="1 2" key="1">
    <citation type="journal article" date="2023" name="Plants (Basel)">
        <title>Bridging the Gap: Combining Genomics and Transcriptomics Approaches to Understand Stylosanthes scabra, an Orphan Legume from the Brazilian Caatinga.</title>
        <authorList>
            <person name="Ferreira-Neto J.R.C."/>
            <person name="da Silva M.D."/>
            <person name="Binneck E."/>
            <person name="de Melo N.F."/>
            <person name="da Silva R.H."/>
            <person name="de Melo A.L.T.M."/>
            <person name="Pandolfi V."/>
            <person name="Bustamante F.O."/>
            <person name="Brasileiro-Vidal A.C."/>
            <person name="Benko-Iseppon A.M."/>
        </authorList>
    </citation>
    <scope>NUCLEOTIDE SEQUENCE [LARGE SCALE GENOMIC DNA]</scope>
    <source>
        <tissue evidence="1">Leaves</tissue>
    </source>
</reference>
<evidence type="ECO:0000313" key="1">
    <source>
        <dbReference type="EMBL" id="MED6209814.1"/>
    </source>
</evidence>
<accession>A0ABU6YII5</accession>
<comment type="caution">
    <text evidence="1">The sequence shown here is derived from an EMBL/GenBank/DDBJ whole genome shotgun (WGS) entry which is preliminary data.</text>
</comment>
<keyword evidence="2" id="KW-1185">Reference proteome</keyword>
<proteinExistence type="predicted"/>
<organism evidence="1 2">
    <name type="scientific">Stylosanthes scabra</name>
    <dbReference type="NCBI Taxonomy" id="79078"/>
    <lineage>
        <taxon>Eukaryota</taxon>
        <taxon>Viridiplantae</taxon>
        <taxon>Streptophyta</taxon>
        <taxon>Embryophyta</taxon>
        <taxon>Tracheophyta</taxon>
        <taxon>Spermatophyta</taxon>
        <taxon>Magnoliopsida</taxon>
        <taxon>eudicotyledons</taxon>
        <taxon>Gunneridae</taxon>
        <taxon>Pentapetalae</taxon>
        <taxon>rosids</taxon>
        <taxon>fabids</taxon>
        <taxon>Fabales</taxon>
        <taxon>Fabaceae</taxon>
        <taxon>Papilionoideae</taxon>
        <taxon>50 kb inversion clade</taxon>
        <taxon>dalbergioids sensu lato</taxon>
        <taxon>Dalbergieae</taxon>
        <taxon>Pterocarpus clade</taxon>
        <taxon>Stylosanthes</taxon>
    </lineage>
</organism>
<gene>
    <name evidence="1" type="ORF">PIB30_058294</name>
</gene>
<name>A0ABU6YII5_9FABA</name>
<dbReference type="EMBL" id="JASCZI010242143">
    <property type="protein sequence ID" value="MED6209814.1"/>
    <property type="molecule type" value="Genomic_DNA"/>
</dbReference>
<evidence type="ECO:0000313" key="2">
    <source>
        <dbReference type="Proteomes" id="UP001341840"/>
    </source>
</evidence>
<protein>
    <submittedName>
        <fullName evidence="1">Uncharacterized protein</fullName>
    </submittedName>
</protein>